<keyword evidence="3" id="KW-1185">Reference proteome</keyword>
<evidence type="ECO:0000313" key="2">
    <source>
        <dbReference type="EMBL" id="MQY31762.1"/>
    </source>
</evidence>
<proteinExistence type="predicted"/>
<reference evidence="2 3" key="1">
    <citation type="submission" date="2019-10" db="EMBL/GenBank/DDBJ databases">
        <title>Nocardia macrotermitis sp. nov. and Nocardia aurantia sp. nov., isolated from the gut of fungus growing-termite Macrotermes natalensis.</title>
        <authorList>
            <person name="Benndorf R."/>
            <person name="Schwitalla J."/>
            <person name="Martin K."/>
            <person name="De Beer W."/>
            <person name="Kaster A.-K."/>
            <person name="Vollmers J."/>
            <person name="Poulsen M."/>
            <person name="Beemelmanns C."/>
        </authorList>
    </citation>
    <scope>NUCLEOTIDE SEQUENCE [LARGE SCALE GENOMIC DNA]</scope>
    <source>
        <strain evidence="2 3">RB56</strain>
    </source>
</reference>
<protein>
    <recommendedName>
        <fullName evidence="4">Alkaline shock response membrane anchor protein AmaP</fullName>
    </recommendedName>
</protein>
<comment type="caution">
    <text evidence="2">The sequence shown here is derived from an EMBL/GenBank/DDBJ whole genome shotgun (WGS) entry which is preliminary data.</text>
</comment>
<feature type="transmembrane region" description="Helical" evidence="1">
    <location>
        <begin position="54"/>
        <end position="74"/>
    </location>
</feature>
<evidence type="ECO:0000313" key="3">
    <source>
        <dbReference type="Proteomes" id="UP000431401"/>
    </source>
</evidence>
<evidence type="ECO:0008006" key="4">
    <source>
        <dbReference type="Google" id="ProtNLM"/>
    </source>
</evidence>
<keyword evidence="1" id="KW-0472">Membrane</keyword>
<name>A0A7K0E2Y9_9NOCA</name>
<keyword evidence="1" id="KW-0812">Transmembrane</keyword>
<evidence type="ECO:0000256" key="1">
    <source>
        <dbReference type="SAM" id="Phobius"/>
    </source>
</evidence>
<keyword evidence="1" id="KW-1133">Transmembrane helix</keyword>
<gene>
    <name evidence="2" type="ORF">NRB56_73730</name>
</gene>
<dbReference type="AlphaFoldDB" id="A0A7K0E2Y9"/>
<dbReference type="EMBL" id="WEGI01000023">
    <property type="protein sequence ID" value="MQY31762.1"/>
    <property type="molecule type" value="Genomic_DNA"/>
</dbReference>
<dbReference type="OrthoDB" id="3363827at2"/>
<dbReference type="Proteomes" id="UP000431401">
    <property type="component" value="Unassembled WGS sequence"/>
</dbReference>
<accession>A0A7K0E2Y9</accession>
<organism evidence="2 3">
    <name type="scientific">Nocardia aurantia</name>
    <dbReference type="NCBI Taxonomy" id="2585199"/>
    <lineage>
        <taxon>Bacteria</taxon>
        <taxon>Bacillati</taxon>
        <taxon>Actinomycetota</taxon>
        <taxon>Actinomycetes</taxon>
        <taxon>Mycobacteriales</taxon>
        <taxon>Nocardiaceae</taxon>
        <taxon>Nocardia</taxon>
    </lineage>
</organism>
<sequence>MIARRRGRIRPNRTVLAALGLLLLALGGYALTAHLGELSWVDAADPVVSGTELPPDWACWGIAVVAAGIGLASLRWAVAQVPRTPGAVRWHARAAGSGDLAVLDSARIAAPLVADLESYPGVRSATAWVTGSGRRPRVHLLVSAAQDTDVVALRGRITAHALPRLRQALEVDAVPVSLELRLEDSPKVSPALG</sequence>
<dbReference type="RefSeq" id="WP_153348977.1">
    <property type="nucleotide sequence ID" value="NZ_WEGI01000023.1"/>
</dbReference>